<gene>
    <name evidence="1" type="ORF">MILVUS5_LOCUS20668</name>
</gene>
<organism evidence="1 2">
    <name type="scientific">Trifolium pratense</name>
    <name type="common">Red clover</name>
    <dbReference type="NCBI Taxonomy" id="57577"/>
    <lineage>
        <taxon>Eukaryota</taxon>
        <taxon>Viridiplantae</taxon>
        <taxon>Streptophyta</taxon>
        <taxon>Embryophyta</taxon>
        <taxon>Tracheophyta</taxon>
        <taxon>Spermatophyta</taxon>
        <taxon>Magnoliopsida</taxon>
        <taxon>eudicotyledons</taxon>
        <taxon>Gunneridae</taxon>
        <taxon>Pentapetalae</taxon>
        <taxon>rosids</taxon>
        <taxon>fabids</taxon>
        <taxon>Fabales</taxon>
        <taxon>Fabaceae</taxon>
        <taxon>Papilionoideae</taxon>
        <taxon>50 kb inversion clade</taxon>
        <taxon>NPAAA clade</taxon>
        <taxon>Hologalegina</taxon>
        <taxon>IRL clade</taxon>
        <taxon>Trifolieae</taxon>
        <taxon>Trifolium</taxon>
    </lineage>
</organism>
<name>A0ACB0KC09_TRIPR</name>
<dbReference type="Proteomes" id="UP001177021">
    <property type="component" value="Unassembled WGS sequence"/>
</dbReference>
<dbReference type="EMBL" id="CASHSV030000206">
    <property type="protein sequence ID" value="CAJ2653298.1"/>
    <property type="molecule type" value="Genomic_DNA"/>
</dbReference>
<keyword evidence="2" id="KW-1185">Reference proteome</keyword>
<protein>
    <submittedName>
        <fullName evidence="1">Uncharacterized protein</fullName>
    </submittedName>
</protein>
<comment type="caution">
    <text evidence="1">The sequence shown here is derived from an EMBL/GenBank/DDBJ whole genome shotgun (WGS) entry which is preliminary data.</text>
</comment>
<evidence type="ECO:0000313" key="2">
    <source>
        <dbReference type="Proteomes" id="UP001177021"/>
    </source>
</evidence>
<accession>A0ACB0KC09</accession>
<reference evidence="1" key="1">
    <citation type="submission" date="2023-10" db="EMBL/GenBank/DDBJ databases">
        <authorList>
            <person name="Rodriguez Cubillos JULIANA M."/>
            <person name="De Vega J."/>
        </authorList>
    </citation>
    <scope>NUCLEOTIDE SEQUENCE</scope>
</reference>
<proteinExistence type="predicted"/>
<evidence type="ECO:0000313" key="1">
    <source>
        <dbReference type="EMBL" id="CAJ2653298.1"/>
    </source>
</evidence>
<sequence length="50" mass="5672">MYEVFRGKNTPPLLLYGETALDLARSRYSSALVLLRSRSRFDLAAVAILR</sequence>